<dbReference type="AlphaFoldDB" id="A0A918G2K7"/>
<dbReference type="Proteomes" id="UP000660680">
    <property type="component" value="Unassembled WGS sequence"/>
</dbReference>
<accession>A0A918G2K7</accession>
<organism evidence="2 3">
    <name type="scientific">Actinokineospora fastidiosa</name>
    <dbReference type="NCBI Taxonomy" id="1816"/>
    <lineage>
        <taxon>Bacteria</taxon>
        <taxon>Bacillati</taxon>
        <taxon>Actinomycetota</taxon>
        <taxon>Actinomycetes</taxon>
        <taxon>Pseudonocardiales</taxon>
        <taxon>Pseudonocardiaceae</taxon>
        <taxon>Actinokineospora</taxon>
    </lineage>
</organism>
<protein>
    <submittedName>
        <fullName evidence="2">Uncharacterized protein</fullName>
    </submittedName>
</protein>
<reference evidence="2" key="2">
    <citation type="submission" date="2020-09" db="EMBL/GenBank/DDBJ databases">
        <authorList>
            <person name="Sun Q."/>
            <person name="Ohkuma M."/>
        </authorList>
    </citation>
    <scope>NUCLEOTIDE SEQUENCE</scope>
    <source>
        <strain evidence="2">JCM 3276</strain>
    </source>
</reference>
<evidence type="ECO:0000313" key="3">
    <source>
        <dbReference type="Proteomes" id="UP000660680"/>
    </source>
</evidence>
<evidence type="ECO:0000313" key="2">
    <source>
        <dbReference type="EMBL" id="GGS15409.1"/>
    </source>
</evidence>
<feature type="transmembrane region" description="Helical" evidence="1">
    <location>
        <begin position="93"/>
        <end position="110"/>
    </location>
</feature>
<keyword evidence="1" id="KW-0812">Transmembrane</keyword>
<name>A0A918G2K7_9PSEU</name>
<keyword evidence="3" id="KW-1185">Reference proteome</keyword>
<sequence>MTSDPLDQITLSPRRFAAVLASLALLLGLVLAIVPVWVAGPDPGRPGSVNCGNAVGGVETAWIVEDLGHDVRVVTIEYIAICEQAVDGRGTKASLLFLGGLLGIIGLGVVRRPASPGSAPPSGPAPA</sequence>
<dbReference type="EMBL" id="BMRB01000001">
    <property type="protein sequence ID" value="GGS15409.1"/>
    <property type="molecule type" value="Genomic_DNA"/>
</dbReference>
<comment type="caution">
    <text evidence="2">The sequence shown here is derived from an EMBL/GenBank/DDBJ whole genome shotgun (WGS) entry which is preliminary data.</text>
</comment>
<keyword evidence="1" id="KW-1133">Transmembrane helix</keyword>
<dbReference type="RefSeq" id="WP_189208576.1">
    <property type="nucleotide sequence ID" value="NZ_BMRB01000001.1"/>
</dbReference>
<gene>
    <name evidence="2" type="ORF">GCM10010171_04270</name>
</gene>
<proteinExistence type="predicted"/>
<keyword evidence="1" id="KW-0472">Membrane</keyword>
<reference evidence="2" key="1">
    <citation type="journal article" date="2014" name="Int. J. Syst. Evol. Microbiol.">
        <title>Complete genome sequence of Corynebacterium casei LMG S-19264T (=DSM 44701T), isolated from a smear-ripened cheese.</title>
        <authorList>
            <consortium name="US DOE Joint Genome Institute (JGI-PGF)"/>
            <person name="Walter F."/>
            <person name="Albersmeier A."/>
            <person name="Kalinowski J."/>
            <person name="Ruckert C."/>
        </authorList>
    </citation>
    <scope>NUCLEOTIDE SEQUENCE</scope>
    <source>
        <strain evidence="2">JCM 3276</strain>
    </source>
</reference>
<evidence type="ECO:0000256" key="1">
    <source>
        <dbReference type="SAM" id="Phobius"/>
    </source>
</evidence>